<gene>
    <name evidence="1" type="ORF">B0A55_09936</name>
</gene>
<dbReference type="Pfam" id="PF23562">
    <property type="entry name" value="AMP-binding_C_3"/>
    <property type="match status" value="1"/>
</dbReference>
<keyword evidence="2" id="KW-1185">Reference proteome</keyword>
<evidence type="ECO:0000313" key="2">
    <source>
        <dbReference type="Proteomes" id="UP000309340"/>
    </source>
</evidence>
<dbReference type="OrthoDB" id="429813at2759"/>
<sequence length="123" mass="13312">MTKFNAIAIEQIVEANPIVAKCVGPYDSTPVADVIDRVWPAIEAANEHLLPEARLTKELTIITQLGKPIIRTAKGTTSRRTTLEMYEDAIEEAYTAAGYEPVPLSVTGEVTAKVNGHANGHAR</sequence>
<reference evidence="1 2" key="1">
    <citation type="submission" date="2017-03" db="EMBL/GenBank/DDBJ databases">
        <title>Genomes of endolithic fungi from Antarctica.</title>
        <authorList>
            <person name="Coleine C."/>
            <person name="Masonjones S."/>
            <person name="Stajich J.E."/>
        </authorList>
    </citation>
    <scope>NUCLEOTIDE SEQUENCE [LARGE SCALE GENOMIC DNA]</scope>
    <source>
        <strain evidence="1 2">CCFEE 5184</strain>
    </source>
</reference>
<dbReference type="Proteomes" id="UP000309340">
    <property type="component" value="Unassembled WGS sequence"/>
</dbReference>
<accession>A0A4U0WWW8</accession>
<evidence type="ECO:0000313" key="1">
    <source>
        <dbReference type="EMBL" id="TKA68252.1"/>
    </source>
</evidence>
<name>A0A4U0WWW8_9PEZI</name>
<comment type="caution">
    <text evidence="1">The sequence shown here is derived from an EMBL/GenBank/DDBJ whole genome shotgun (WGS) entry which is preliminary data.</text>
</comment>
<protein>
    <submittedName>
        <fullName evidence="1">Uncharacterized protein</fullName>
    </submittedName>
</protein>
<dbReference type="EMBL" id="NAJQ01000521">
    <property type="protein sequence ID" value="TKA68252.1"/>
    <property type="molecule type" value="Genomic_DNA"/>
</dbReference>
<proteinExistence type="predicted"/>
<organism evidence="1 2">
    <name type="scientific">Friedmanniomyces simplex</name>
    <dbReference type="NCBI Taxonomy" id="329884"/>
    <lineage>
        <taxon>Eukaryota</taxon>
        <taxon>Fungi</taxon>
        <taxon>Dikarya</taxon>
        <taxon>Ascomycota</taxon>
        <taxon>Pezizomycotina</taxon>
        <taxon>Dothideomycetes</taxon>
        <taxon>Dothideomycetidae</taxon>
        <taxon>Mycosphaerellales</taxon>
        <taxon>Teratosphaeriaceae</taxon>
        <taxon>Friedmanniomyces</taxon>
    </lineage>
</organism>
<dbReference type="AlphaFoldDB" id="A0A4U0WWW8"/>